<organism evidence="1 2">
    <name type="scientific">Danaus plexippus plexippus</name>
    <dbReference type="NCBI Taxonomy" id="278856"/>
    <lineage>
        <taxon>Eukaryota</taxon>
        <taxon>Metazoa</taxon>
        <taxon>Ecdysozoa</taxon>
        <taxon>Arthropoda</taxon>
        <taxon>Hexapoda</taxon>
        <taxon>Insecta</taxon>
        <taxon>Pterygota</taxon>
        <taxon>Neoptera</taxon>
        <taxon>Endopterygota</taxon>
        <taxon>Lepidoptera</taxon>
        <taxon>Glossata</taxon>
        <taxon>Ditrysia</taxon>
        <taxon>Papilionoidea</taxon>
        <taxon>Nymphalidae</taxon>
        <taxon>Danainae</taxon>
        <taxon>Danaini</taxon>
        <taxon>Danaina</taxon>
        <taxon>Danaus</taxon>
        <taxon>Danaus</taxon>
    </lineage>
</organism>
<dbReference type="Proteomes" id="UP000007151">
    <property type="component" value="Unassembled WGS sequence"/>
</dbReference>
<gene>
    <name evidence="1" type="ORF">KGM_212959</name>
</gene>
<proteinExistence type="predicted"/>
<accession>A0A212F5N7</accession>
<sequence length="318" mass="36862">MTQPWKFSESSQDLLERFVKSSEKIGRSKWVKEFGHKTTDLLETYNLTGVDRDDTFVISSDESSSDTIILGDKNDEGDEMQSIPTQFSQDVAVREPVTHIDYIMKKCRKDPRSYNLLASNLTEGDMEKLLEHILNSTLDHNFTDKILMELLPTYLKKYPSRNSIDLLIKTREKNIFNNLFEVIMKDTDIQSVVLQEYTSVLKSNADKSDLLNNIISYNISDEVFTYHLETILIMYKDCNKTKDINCFILTKLTQTSQNGATDKNYGRLLHLYLQNLRCNPAEAASCLENLEKLIDTHHSPFRRPCINIFNEIKKYIEV</sequence>
<keyword evidence="2" id="KW-1185">Reference proteome</keyword>
<comment type="caution">
    <text evidence="1">The sequence shown here is derived from an EMBL/GenBank/DDBJ whole genome shotgun (WGS) entry which is preliminary data.</text>
</comment>
<reference evidence="1 2" key="1">
    <citation type="journal article" date="2011" name="Cell">
        <title>The monarch butterfly genome yields insights into long-distance migration.</title>
        <authorList>
            <person name="Zhan S."/>
            <person name="Merlin C."/>
            <person name="Boore J.L."/>
            <person name="Reppert S.M."/>
        </authorList>
    </citation>
    <scope>NUCLEOTIDE SEQUENCE [LARGE SCALE GENOMIC DNA]</scope>
    <source>
        <strain evidence="1">F-2</strain>
    </source>
</reference>
<dbReference type="InParanoid" id="A0A212F5N7"/>
<evidence type="ECO:0000313" key="2">
    <source>
        <dbReference type="Proteomes" id="UP000007151"/>
    </source>
</evidence>
<name>A0A212F5N7_DANPL</name>
<protein>
    <submittedName>
        <fullName evidence="1">Uncharacterized protein</fullName>
    </submittedName>
</protein>
<dbReference type="EMBL" id="AGBW02010159">
    <property type="protein sequence ID" value="OWR49050.1"/>
    <property type="molecule type" value="Genomic_DNA"/>
</dbReference>
<evidence type="ECO:0000313" key="1">
    <source>
        <dbReference type="EMBL" id="OWR49050.1"/>
    </source>
</evidence>
<dbReference type="KEGG" id="dpl:KGM_212959"/>
<dbReference type="AlphaFoldDB" id="A0A212F5N7"/>